<evidence type="ECO:0000313" key="4">
    <source>
        <dbReference type="EMBL" id="SCE92081.1"/>
    </source>
</evidence>
<organism evidence="4 5">
    <name type="scientific">Micromonospora coriariae</name>
    <dbReference type="NCBI Taxonomy" id="285665"/>
    <lineage>
        <taxon>Bacteria</taxon>
        <taxon>Bacillati</taxon>
        <taxon>Actinomycetota</taxon>
        <taxon>Actinomycetes</taxon>
        <taxon>Micromonosporales</taxon>
        <taxon>Micromonosporaceae</taxon>
        <taxon>Micromonospora</taxon>
    </lineage>
</organism>
<dbReference type="InterPro" id="IPR035570">
    <property type="entry name" value="UPF0234_N"/>
</dbReference>
<dbReference type="InterPro" id="IPR036183">
    <property type="entry name" value="YajQ-like_sf"/>
</dbReference>
<dbReference type="GO" id="GO:0005829">
    <property type="term" value="C:cytosol"/>
    <property type="evidence" value="ECO:0007669"/>
    <property type="project" value="TreeGrafter"/>
</dbReference>
<dbReference type="PANTHER" id="PTHR30476:SF0">
    <property type="entry name" value="UPF0234 PROTEIN YAJQ"/>
    <property type="match status" value="1"/>
</dbReference>
<evidence type="ECO:0000256" key="2">
    <source>
        <dbReference type="ARBA" id="ARBA00093450"/>
    </source>
</evidence>
<dbReference type="Gene3D" id="3.30.70.990">
    <property type="entry name" value="YajQ-like, domain 2"/>
    <property type="match status" value="1"/>
</dbReference>
<dbReference type="FunFam" id="3.30.70.860:FF:000004">
    <property type="entry name" value="UPF0234 protein AWC22_11905"/>
    <property type="match status" value="1"/>
</dbReference>
<dbReference type="PANTHER" id="PTHR30476">
    <property type="entry name" value="UPF0234 PROTEIN YAJQ"/>
    <property type="match status" value="1"/>
</dbReference>
<dbReference type="EMBL" id="LT607412">
    <property type="protein sequence ID" value="SCE92081.1"/>
    <property type="molecule type" value="Genomic_DNA"/>
</dbReference>
<dbReference type="Gene3D" id="3.30.70.860">
    <property type="match status" value="1"/>
</dbReference>
<keyword evidence="5" id="KW-1185">Reference proteome</keyword>
<dbReference type="RefSeq" id="WP_089018926.1">
    <property type="nucleotide sequence ID" value="NZ_LT607412.1"/>
</dbReference>
<sequence>MAANPSFDIVSKVDRQEVDNALRQAEKELSTRFDFRGTGAEISWSGEEAIGLQAETEERVRAALDVFKEKLVKRNISLKSLDAGEARPSGKVFKIDCKVIQGIETDKAKAISKKIRDEGPKGVQAQIQGDQLRVTGKKRDDLQAVISLLKGEDFGVALQFTNYR</sequence>
<evidence type="ECO:0000313" key="5">
    <source>
        <dbReference type="Proteomes" id="UP000198243"/>
    </source>
</evidence>
<keyword evidence="1 3" id="KW-0547">Nucleotide-binding</keyword>
<dbReference type="Proteomes" id="UP000198243">
    <property type="component" value="Chromosome I"/>
</dbReference>
<dbReference type="Pfam" id="PF04461">
    <property type="entry name" value="YajQ"/>
    <property type="match status" value="1"/>
</dbReference>
<reference evidence="5" key="1">
    <citation type="submission" date="2016-06" db="EMBL/GenBank/DDBJ databases">
        <authorList>
            <person name="Varghese N."/>
            <person name="Submissions Spin"/>
        </authorList>
    </citation>
    <scope>NUCLEOTIDE SEQUENCE [LARGE SCALE GENOMIC DNA]</scope>
    <source>
        <strain evidence="5">DSM 44875</strain>
    </source>
</reference>
<dbReference type="InterPro" id="IPR007551">
    <property type="entry name" value="YajQ/Smlt4090-like"/>
</dbReference>
<comment type="function">
    <text evidence="3">Nucleotide-binding protein.</text>
</comment>
<dbReference type="OrthoDB" id="9801447at2"/>
<dbReference type="NCBIfam" id="NF003819">
    <property type="entry name" value="PRK05412.1"/>
    <property type="match status" value="1"/>
</dbReference>
<dbReference type="HAMAP" id="MF_00632">
    <property type="entry name" value="UPF0234"/>
    <property type="match status" value="1"/>
</dbReference>
<dbReference type="InterPro" id="IPR035571">
    <property type="entry name" value="UPF0234-like_C"/>
</dbReference>
<accession>A0A1C4W7W9</accession>
<dbReference type="CDD" id="cd11740">
    <property type="entry name" value="YajQ_like"/>
    <property type="match status" value="1"/>
</dbReference>
<dbReference type="GO" id="GO:0000166">
    <property type="term" value="F:nucleotide binding"/>
    <property type="evidence" value="ECO:0007669"/>
    <property type="project" value="UniProtKB-UniRule"/>
</dbReference>
<name>A0A1C4W7W9_9ACTN</name>
<gene>
    <name evidence="4" type="ORF">GA0070607_3232</name>
</gene>
<comment type="similarity">
    <text evidence="2 3">Belongs to the YajQ family.</text>
</comment>
<dbReference type="SUPFAM" id="SSF89963">
    <property type="entry name" value="YajQ-like"/>
    <property type="match status" value="2"/>
</dbReference>
<proteinExistence type="inferred from homology"/>
<evidence type="ECO:0000256" key="3">
    <source>
        <dbReference type="HAMAP-Rule" id="MF_00632"/>
    </source>
</evidence>
<protein>
    <recommendedName>
        <fullName evidence="3">Nucleotide-binding protein GA0070607_3232</fullName>
    </recommendedName>
</protein>
<dbReference type="AlphaFoldDB" id="A0A1C4W7W9"/>
<evidence type="ECO:0000256" key="1">
    <source>
        <dbReference type="ARBA" id="ARBA00022741"/>
    </source>
</evidence>